<dbReference type="Proteomes" id="UP001187221">
    <property type="component" value="Unassembled WGS sequence"/>
</dbReference>
<accession>A0ABQ6P4Z4</accession>
<comment type="caution">
    <text evidence="2">The sequence shown here is derived from an EMBL/GenBank/DDBJ whole genome shotgun (WGS) entry which is preliminary data.</text>
</comment>
<feature type="domain" description="Thoeris protein ThsB TIR-like" evidence="1">
    <location>
        <begin position="77"/>
        <end position="175"/>
    </location>
</feature>
<evidence type="ECO:0000313" key="2">
    <source>
        <dbReference type="EMBL" id="GMM59866.1"/>
    </source>
</evidence>
<evidence type="ECO:0000313" key="3">
    <source>
        <dbReference type="Proteomes" id="UP001187221"/>
    </source>
</evidence>
<reference evidence="2 3" key="1">
    <citation type="submission" date="2023-06" db="EMBL/GenBank/DDBJ databases">
        <title>Draft genome sequence of Novosphingobium sp. strain IK01.</title>
        <authorList>
            <person name="Hatamoto M."/>
            <person name="Ikarashi T."/>
            <person name="Yamaguchi T."/>
        </authorList>
    </citation>
    <scope>NUCLEOTIDE SEQUENCE [LARGE SCALE GENOMIC DNA]</scope>
    <source>
        <strain evidence="2 3">IK01</strain>
    </source>
</reference>
<dbReference type="SUPFAM" id="SSF52206">
    <property type="entry name" value="Hypothetical protein MTH538"/>
    <property type="match status" value="1"/>
</dbReference>
<dbReference type="Pfam" id="PF08937">
    <property type="entry name" value="ThsB_TIR"/>
    <property type="match status" value="1"/>
</dbReference>
<dbReference type="EMBL" id="BTFW01000001">
    <property type="protein sequence ID" value="GMM59866.1"/>
    <property type="molecule type" value="Genomic_DNA"/>
</dbReference>
<protein>
    <recommendedName>
        <fullName evidence="1">Thoeris protein ThsB TIR-like domain-containing protein</fullName>
    </recommendedName>
</protein>
<dbReference type="InterPro" id="IPR015032">
    <property type="entry name" value="ThsB__TIR-like_domain"/>
</dbReference>
<organism evidence="2 3">
    <name type="scientific">Novosphingobium pituita</name>
    <dbReference type="NCBI Taxonomy" id="3056842"/>
    <lineage>
        <taxon>Bacteria</taxon>
        <taxon>Pseudomonadati</taxon>
        <taxon>Pseudomonadota</taxon>
        <taxon>Alphaproteobacteria</taxon>
        <taxon>Sphingomonadales</taxon>
        <taxon>Sphingomonadaceae</taxon>
        <taxon>Novosphingobium</taxon>
    </lineage>
</organism>
<keyword evidence="3" id="KW-1185">Reference proteome</keyword>
<name>A0ABQ6P4Z4_9SPHN</name>
<proteinExistence type="predicted"/>
<evidence type="ECO:0000259" key="1">
    <source>
        <dbReference type="Pfam" id="PF08937"/>
    </source>
</evidence>
<dbReference type="InterPro" id="IPR036490">
    <property type="entry name" value="ThsB_TIR-like_sf"/>
</dbReference>
<sequence>MESSPPPVNALSLPASPPPPRQALGGLFGLTDATELGAANRTITDQFNTLPEAAMPAPKTVNPFMLGLAAPKIRRVFYSFHYQADIFRVNHIRKAGQFRALDKWRTLTPHDRSLWEEAKLKNPSALMRTIDKGLEGTSVTCVLAGYETWNRQWVRYEIAKSLQRGNGLVVVTIHNCKCPNNGYALPGLNPLAQMAVGYDAQNKPRIYERFNETWRIYPRLNAPLSSWPKWLDIPQAGHVMPLSSGARCYDWITDGGRDNLLHWTDAAAIAAGR</sequence>
<gene>
    <name evidence="2" type="ORF">NUTIK01_06430</name>
</gene>